<dbReference type="AlphaFoldDB" id="A0ABD3SD85"/>
<feature type="region of interest" description="Disordered" evidence="8">
    <location>
        <begin position="32"/>
        <end position="51"/>
    </location>
</feature>
<feature type="domain" description="Ribosomal RNA methyltransferase FtsJ" evidence="9">
    <location>
        <begin position="71"/>
        <end position="318"/>
    </location>
</feature>
<dbReference type="GO" id="GO:0032259">
    <property type="term" value="P:methylation"/>
    <property type="evidence" value="ECO:0007669"/>
    <property type="project" value="UniProtKB-KW"/>
</dbReference>
<name>A0ABD3SD85_9STRA</name>
<evidence type="ECO:0000256" key="6">
    <source>
        <dbReference type="ARBA" id="ARBA00041184"/>
    </source>
</evidence>
<dbReference type="GO" id="GO:0008168">
    <property type="term" value="F:methyltransferase activity"/>
    <property type="evidence" value="ECO:0007669"/>
    <property type="project" value="UniProtKB-KW"/>
</dbReference>
<comment type="caution">
    <text evidence="10">The sequence shown here is derived from an EMBL/GenBank/DDBJ whole genome shotgun (WGS) entry which is preliminary data.</text>
</comment>
<evidence type="ECO:0000259" key="9">
    <source>
        <dbReference type="Pfam" id="PF01728"/>
    </source>
</evidence>
<dbReference type="InterPro" id="IPR002877">
    <property type="entry name" value="RNA_MeTrfase_FtsJ_dom"/>
</dbReference>
<protein>
    <recommendedName>
        <fullName evidence="6">rRNA methyltransferase 2, mitochondrial</fullName>
    </recommendedName>
</protein>
<sequence length="325" mass="35960">MWPAALGRWAEIPICNLCLHRKRPPLIGDLVARGKHSQRKSKERSQSSNRWIERQRRDPYVAMAQVQGLPSRSSFKLKEINEFYFPHLHAKLEEKCKCSGSNRPNRRKLIQPGALILDLGAAPGGWSLYASTQLKLGLGGAVVAVDLLSLDETLHSCNSDITSRIRANLQSNFHFIQGDFTMNETRKRIMGAFANVSKNIQNNDSAGAIGRRPNLVLSDMAANFTGDSDTDAIRTLDLCERAMAFAAGTGCFNPSYSPRDGEGVLEDGGALLCKFFTCGRENEAELMDAAKRAFGSVHILKPKASRKESSEVYLLALDHRKKNAK</sequence>
<dbReference type="HAMAP" id="MF_01547">
    <property type="entry name" value="RNA_methyltr_E"/>
    <property type="match status" value="1"/>
</dbReference>
<dbReference type="Pfam" id="PF01728">
    <property type="entry name" value="FtsJ"/>
    <property type="match status" value="1"/>
</dbReference>
<feature type="compositionally biased region" description="Basic residues" evidence="8">
    <location>
        <begin position="33"/>
        <end position="42"/>
    </location>
</feature>
<evidence type="ECO:0000313" key="10">
    <source>
        <dbReference type="EMBL" id="KAL3822417.1"/>
    </source>
</evidence>
<dbReference type="Gene3D" id="3.40.50.150">
    <property type="entry name" value="Vaccinia Virus protein VP39"/>
    <property type="match status" value="1"/>
</dbReference>
<keyword evidence="4" id="KW-0808">Transferase</keyword>
<dbReference type="InterPro" id="IPR050082">
    <property type="entry name" value="RNA_methyltr_RlmE"/>
</dbReference>
<dbReference type="PANTHER" id="PTHR10920:SF18">
    <property type="entry name" value="RRNA METHYLTRANSFERASE 2, MITOCHONDRIAL"/>
    <property type="match status" value="1"/>
</dbReference>
<gene>
    <name evidence="10" type="ORF">ACHAXA_007424</name>
</gene>
<evidence type="ECO:0000256" key="7">
    <source>
        <dbReference type="PIRSR" id="PIRSR005461-1"/>
    </source>
</evidence>
<evidence type="ECO:0000256" key="2">
    <source>
        <dbReference type="ARBA" id="ARBA00022552"/>
    </source>
</evidence>
<evidence type="ECO:0000256" key="1">
    <source>
        <dbReference type="ARBA" id="ARBA00009258"/>
    </source>
</evidence>
<keyword evidence="3" id="KW-0489">Methyltransferase</keyword>
<dbReference type="PIRSF" id="PIRSF005461">
    <property type="entry name" value="23S_rRNA_mtase"/>
    <property type="match status" value="1"/>
</dbReference>
<organism evidence="10 11">
    <name type="scientific">Cyclostephanos tholiformis</name>
    <dbReference type="NCBI Taxonomy" id="382380"/>
    <lineage>
        <taxon>Eukaryota</taxon>
        <taxon>Sar</taxon>
        <taxon>Stramenopiles</taxon>
        <taxon>Ochrophyta</taxon>
        <taxon>Bacillariophyta</taxon>
        <taxon>Coscinodiscophyceae</taxon>
        <taxon>Thalassiosirophycidae</taxon>
        <taxon>Stephanodiscales</taxon>
        <taxon>Stephanodiscaceae</taxon>
        <taxon>Cyclostephanos</taxon>
    </lineage>
</organism>
<evidence type="ECO:0000256" key="8">
    <source>
        <dbReference type="SAM" id="MobiDB-lite"/>
    </source>
</evidence>
<comment type="similarity">
    <text evidence="1">Belongs to the class I-like SAM-binding methyltransferase superfamily. RNA methyltransferase RlmE family.</text>
</comment>
<evidence type="ECO:0000313" key="11">
    <source>
        <dbReference type="Proteomes" id="UP001530377"/>
    </source>
</evidence>
<keyword evidence="2" id="KW-0698">rRNA processing</keyword>
<dbReference type="InterPro" id="IPR015507">
    <property type="entry name" value="rRNA-MeTfrase_E"/>
</dbReference>
<proteinExistence type="inferred from homology"/>
<dbReference type="SUPFAM" id="SSF53335">
    <property type="entry name" value="S-adenosyl-L-methionine-dependent methyltransferases"/>
    <property type="match status" value="1"/>
</dbReference>
<evidence type="ECO:0000256" key="4">
    <source>
        <dbReference type="ARBA" id="ARBA00022679"/>
    </source>
</evidence>
<feature type="active site" description="Proton acceptor" evidence="7">
    <location>
        <position position="274"/>
    </location>
</feature>
<dbReference type="PANTHER" id="PTHR10920">
    <property type="entry name" value="RIBOSOMAL RNA METHYLTRANSFERASE"/>
    <property type="match status" value="1"/>
</dbReference>
<dbReference type="Proteomes" id="UP001530377">
    <property type="component" value="Unassembled WGS sequence"/>
</dbReference>
<accession>A0ABD3SD85</accession>
<dbReference type="GO" id="GO:0006364">
    <property type="term" value="P:rRNA processing"/>
    <property type="evidence" value="ECO:0007669"/>
    <property type="project" value="UniProtKB-KW"/>
</dbReference>
<keyword evidence="5 7" id="KW-0949">S-adenosyl-L-methionine</keyword>
<evidence type="ECO:0000256" key="5">
    <source>
        <dbReference type="ARBA" id="ARBA00022691"/>
    </source>
</evidence>
<keyword evidence="11" id="KW-1185">Reference proteome</keyword>
<reference evidence="10 11" key="1">
    <citation type="submission" date="2024-10" db="EMBL/GenBank/DDBJ databases">
        <title>Updated reference genomes for cyclostephanoid diatoms.</title>
        <authorList>
            <person name="Roberts W.R."/>
            <person name="Alverson A.J."/>
        </authorList>
    </citation>
    <scope>NUCLEOTIDE SEQUENCE [LARGE SCALE GENOMIC DNA]</scope>
    <source>
        <strain evidence="10 11">AJA228-03</strain>
    </source>
</reference>
<dbReference type="InterPro" id="IPR029063">
    <property type="entry name" value="SAM-dependent_MTases_sf"/>
</dbReference>
<dbReference type="EMBL" id="JALLPB020000066">
    <property type="protein sequence ID" value="KAL3822417.1"/>
    <property type="molecule type" value="Genomic_DNA"/>
</dbReference>
<evidence type="ECO:0000256" key="3">
    <source>
        <dbReference type="ARBA" id="ARBA00022603"/>
    </source>
</evidence>